<dbReference type="AlphaFoldDB" id="A0A1U7YAN0"/>
<dbReference type="Proteomes" id="UP000189701">
    <property type="component" value="Unplaced"/>
</dbReference>
<keyword evidence="13" id="KW-0472">Membrane</keyword>
<evidence type="ECO:0000256" key="11">
    <source>
        <dbReference type="RuleBase" id="RU000675"/>
    </source>
</evidence>
<dbReference type="GeneID" id="104246961"/>
<evidence type="ECO:0000256" key="4">
    <source>
        <dbReference type="ARBA" id="ARBA00012756"/>
    </source>
</evidence>
<dbReference type="Pfam" id="PF17834">
    <property type="entry name" value="GHD"/>
    <property type="match status" value="1"/>
</dbReference>
<dbReference type="Pfam" id="PF02140">
    <property type="entry name" value="SUEL_Lectin"/>
    <property type="match status" value="1"/>
</dbReference>
<accession>A0A1U7YAN0</accession>
<keyword evidence="15" id="KW-1185">Reference proteome</keyword>
<organism evidence="15 16">
    <name type="scientific">Nicotiana sylvestris</name>
    <name type="common">Wood tobacco</name>
    <name type="synonym">South American tobacco</name>
    <dbReference type="NCBI Taxonomy" id="4096"/>
    <lineage>
        <taxon>Eukaryota</taxon>
        <taxon>Viridiplantae</taxon>
        <taxon>Streptophyta</taxon>
        <taxon>Embryophyta</taxon>
        <taxon>Tracheophyta</taxon>
        <taxon>Spermatophyta</taxon>
        <taxon>Magnoliopsida</taxon>
        <taxon>eudicotyledons</taxon>
        <taxon>Gunneridae</taxon>
        <taxon>Pentapetalae</taxon>
        <taxon>asterids</taxon>
        <taxon>lamiids</taxon>
        <taxon>Solanales</taxon>
        <taxon>Solanaceae</taxon>
        <taxon>Nicotianoideae</taxon>
        <taxon>Nicotianeae</taxon>
        <taxon>Nicotiana</taxon>
    </lineage>
</organism>
<dbReference type="FunFam" id="2.60.120.260:FF:000097">
    <property type="entry name" value="Beta-galactosidase"/>
    <property type="match status" value="1"/>
</dbReference>
<feature type="domain" description="SUEL-type lectin" evidence="14">
    <location>
        <begin position="789"/>
        <end position="874"/>
    </location>
</feature>
<dbReference type="Pfam" id="PF01301">
    <property type="entry name" value="Glyco_hydro_35"/>
    <property type="match status" value="1"/>
</dbReference>
<dbReference type="SUPFAM" id="SSF51445">
    <property type="entry name" value="(Trans)glycosidases"/>
    <property type="match status" value="1"/>
</dbReference>
<proteinExistence type="inferred from homology"/>
<dbReference type="InterPro" id="IPR000922">
    <property type="entry name" value="Lectin_gal-bd_dom"/>
</dbReference>
<dbReference type="SUPFAM" id="SSF49785">
    <property type="entry name" value="Galactose-binding domain-like"/>
    <property type="match status" value="2"/>
</dbReference>
<dbReference type="PANTHER" id="PTHR23421">
    <property type="entry name" value="BETA-GALACTOSIDASE RELATED"/>
    <property type="match status" value="1"/>
</dbReference>
<keyword evidence="10 11" id="KW-0326">Glycosidase</keyword>
<dbReference type="InterPro" id="IPR019801">
    <property type="entry name" value="Glyco_hydro_35_CS"/>
</dbReference>
<comment type="similarity">
    <text evidence="3 12">Belongs to the glycosyl hydrolase 35 family.</text>
</comment>
<keyword evidence="7" id="KW-0732">Signal</keyword>
<gene>
    <name evidence="16" type="primary">LOC104246961</name>
</gene>
<name>A0A1U7YAN0_NICSY</name>
<dbReference type="PRINTS" id="PR00742">
    <property type="entry name" value="GLHYDRLASE35"/>
</dbReference>
<dbReference type="GO" id="GO:0030246">
    <property type="term" value="F:carbohydrate binding"/>
    <property type="evidence" value="ECO:0007669"/>
    <property type="project" value="InterPro"/>
</dbReference>
<dbReference type="FunFam" id="3.20.20.80:FF:000098">
    <property type="entry name" value="Beta-galactosidase"/>
    <property type="match status" value="1"/>
</dbReference>
<dbReference type="InterPro" id="IPR041392">
    <property type="entry name" value="GHD"/>
</dbReference>
<dbReference type="GO" id="GO:0005975">
    <property type="term" value="P:carbohydrate metabolic process"/>
    <property type="evidence" value="ECO:0007669"/>
    <property type="project" value="InterPro"/>
</dbReference>
<dbReference type="eggNOG" id="KOG0496">
    <property type="taxonomic scope" value="Eukaryota"/>
</dbReference>
<evidence type="ECO:0000256" key="6">
    <source>
        <dbReference type="ARBA" id="ARBA00022525"/>
    </source>
</evidence>
<dbReference type="GO" id="GO:0004565">
    <property type="term" value="F:beta-galactosidase activity"/>
    <property type="evidence" value="ECO:0007669"/>
    <property type="project" value="UniProtKB-EC"/>
</dbReference>
<keyword evidence="5" id="KW-0052">Apoplast</keyword>
<keyword evidence="8 11" id="KW-0378">Hydrolase</keyword>
<dbReference type="PROSITE" id="PS01182">
    <property type="entry name" value="GLYCOSYL_HYDROL_F35"/>
    <property type="match status" value="1"/>
</dbReference>
<dbReference type="Gene3D" id="2.60.120.740">
    <property type="match status" value="1"/>
</dbReference>
<reference evidence="16" key="2">
    <citation type="submission" date="2025-08" db="UniProtKB">
        <authorList>
            <consortium name="RefSeq"/>
        </authorList>
    </citation>
    <scope>IDENTIFICATION</scope>
    <source>
        <tissue evidence="16">Leaf</tissue>
    </source>
</reference>
<evidence type="ECO:0000256" key="9">
    <source>
        <dbReference type="ARBA" id="ARBA00023180"/>
    </source>
</evidence>
<dbReference type="Gene3D" id="3.20.20.80">
    <property type="entry name" value="Glycosidases"/>
    <property type="match status" value="1"/>
</dbReference>
<evidence type="ECO:0000256" key="10">
    <source>
        <dbReference type="ARBA" id="ARBA00023295"/>
    </source>
</evidence>
<evidence type="ECO:0000256" key="8">
    <source>
        <dbReference type="ARBA" id="ARBA00022801"/>
    </source>
</evidence>
<evidence type="ECO:0000256" key="12">
    <source>
        <dbReference type="RuleBase" id="RU003679"/>
    </source>
</evidence>
<dbReference type="FunFam" id="2.60.120.260:FF:000142">
    <property type="entry name" value="Beta-galactosidase"/>
    <property type="match status" value="1"/>
</dbReference>
<dbReference type="Gene3D" id="2.60.120.260">
    <property type="entry name" value="Galactose-binding domain-like"/>
    <property type="match status" value="2"/>
</dbReference>
<keyword evidence="13" id="KW-1133">Transmembrane helix</keyword>
<dbReference type="CDD" id="cd22842">
    <property type="entry name" value="Gal_Rha_Lectin_BGal"/>
    <property type="match status" value="1"/>
</dbReference>
<dbReference type="FunFam" id="2.60.120.260:FF:000212">
    <property type="entry name" value="Beta-galactosidase"/>
    <property type="match status" value="1"/>
</dbReference>
<dbReference type="PROSITE" id="PS50228">
    <property type="entry name" value="SUEL_LECTIN"/>
    <property type="match status" value="1"/>
</dbReference>
<dbReference type="RefSeq" id="XP_009801177.1">
    <property type="nucleotide sequence ID" value="XM_009802875.1"/>
</dbReference>
<dbReference type="InterPro" id="IPR008979">
    <property type="entry name" value="Galactose-bd-like_sf"/>
</dbReference>
<evidence type="ECO:0000313" key="16">
    <source>
        <dbReference type="RefSeq" id="XP_009801177.1"/>
    </source>
</evidence>
<dbReference type="InterPro" id="IPR048913">
    <property type="entry name" value="BetaGal_gal-bd"/>
</dbReference>
<evidence type="ECO:0000256" key="7">
    <source>
        <dbReference type="ARBA" id="ARBA00022729"/>
    </source>
</evidence>
<evidence type="ECO:0000259" key="14">
    <source>
        <dbReference type="PROSITE" id="PS50228"/>
    </source>
</evidence>
<dbReference type="Pfam" id="PF21467">
    <property type="entry name" value="BetaGal_gal-bd"/>
    <property type="match status" value="2"/>
</dbReference>
<evidence type="ECO:0000256" key="13">
    <source>
        <dbReference type="SAM" id="Phobius"/>
    </source>
</evidence>
<comment type="subcellular location">
    <subcellularLocation>
        <location evidence="2">Secreted</location>
        <location evidence="2">Extracellular space</location>
        <location evidence="2">Apoplast</location>
    </subcellularLocation>
</comment>
<dbReference type="InterPro" id="IPR017853">
    <property type="entry name" value="GH"/>
</dbReference>
<dbReference type="KEGG" id="nsy:104246961"/>
<evidence type="ECO:0000256" key="2">
    <source>
        <dbReference type="ARBA" id="ARBA00004271"/>
    </source>
</evidence>
<dbReference type="InterPro" id="IPR043159">
    <property type="entry name" value="Lectin_gal-bd_sf"/>
</dbReference>
<keyword evidence="9" id="KW-0325">Glycoprotein</keyword>
<evidence type="ECO:0000256" key="1">
    <source>
        <dbReference type="ARBA" id="ARBA00001412"/>
    </source>
</evidence>
<keyword evidence="13" id="KW-0812">Transmembrane</keyword>
<dbReference type="InterPro" id="IPR031330">
    <property type="entry name" value="Gly_Hdrlase_35_cat"/>
</dbReference>
<evidence type="ECO:0000313" key="15">
    <source>
        <dbReference type="Proteomes" id="UP000189701"/>
    </source>
</evidence>
<protein>
    <recommendedName>
        <fullName evidence="4 11">Beta-galactosidase</fullName>
        <ecNumber evidence="4 11">3.2.1.23</ecNumber>
    </recommendedName>
</protein>
<comment type="catalytic activity">
    <reaction evidence="1 11">
        <text>Hydrolysis of terminal non-reducing beta-D-galactose residues in beta-D-galactosides.</text>
        <dbReference type="EC" id="3.2.1.23"/>
    </reaction>
</comment>
<evidence type="ECO:0000256" key="5">
    <source>
        <dbReference type="ARBA" id="ARBA00022523"/>
    </source>
</evidence>
<dbReference type="OrthoDB" id="1657402at2759"/>
<dbReference type="EC" id="3.2.1.23" evidence="4 11"/>
<keyword evidence="6" id="KW-0964">Secreted</keyword>
<feature type="transmembrane region" description="Helical" evidence="13">
    <location>
        <begin position="43"/>
        <end position="66"/>
    </location>
</feature>
<dbReference type="GO" id="GO:0048046">
    <property type="term" value="C:apoplast"/>
    <property type="evidence" value="ECO:0007669"/>
    <property type="project" value="UniProtKB-SubCell"/>
</dbReference>
<reference evidence="15" key="1">
    <citation type="journal article" date="2013" name="Genome Biol.">
        <title>Reference genomes and transcriptomes of Nicotiana sylvestris and Nicotiana tomentosiformis.</title>
        <authorList>
            <person name="Sierro N."/>
            <person name="Battey J.N."/>
            <person name="Ouadi S."/>
            <person name="Bovet L."/>
            <person name="Goepfert S."/>
            <person name="Bakaher N."/>
            <person name="Peitsch M.C."/>
            <person name="Ivanov N.V."/>
        </authorList>
    </citation>
    <scope>NUCLEOTIDE SEQUENCE [LARGE SCALE GENOMIC DNA]</scope>
</reference>
<evidence type="ECO:0000256" key="3">
    <source>
        <dbReference type="ARBA" id="ARBA00009809"/>
    </source>
</evidence>
<sequence>MSRIRARTKRLKRRRIEVDGRVVEEEPTVGFLYIPSLIHNLHYIFFLPSTMVSFKTLLFLFLLLVISTCDAYQVSHDGRAITINGERKVLLSGSIHYPRSTAQMWPDLIKKAKEGGLDAIETYVFWNAHEPLRREYNFTGNLDLIRFLKTIQDEGLYAVLRIGPYVCAEWNYGGFPVWLHNMPGVQLRTANSVFMDEMKNFTQLIVNMVKEEKLFASQGGPIILAQIENEYGNVETAYGDAGKAYIDWCSNMAQSLNIGVPWIMCQQNDAPQPMINTCNGWYCDQFTPNNPNSPKMWTENWTGWFQNWGGRDPHRTAEDLAFAVARFFQTGGTFQNYYMYHGGTNFGRTAGGPYITTTYDYDAPLDEFGNLNQPKYGHLKELHDVLHSMEKTLTSGNISNNDLGNSVSVTIYALDDKSSCFLSNANTTTDATITYEGVKYNVPAWSVSILPDCKTEVYNTAKVNTQTSIMVKKSNEGESETASLQWSWRPEKLDETVLLGKGHVSANKLLDQKVADDVSDYMWYMTSFNLGKDDPIWSDDMTLRVNGTGHILHVYVNGQYLGSKWATYGIFNYVFENKIKLNPGKNQITLLSATVGLQNYGPRFDLIQTGVPGPVEIVGRNGDERVVKDLSAHKWSYKVDLHGLENKLYAGNPRFVSQWQSHDVPINRMMTWYKATFTAPLGNDPVVVDLQGLGKGLAWVNGQSIGRYWPSYLAEEDGCSTDPCDYRGPYSDKKCNSNCGQPTQRWYHVPRSFLSNDGDNEIVLLEEFGGNPSLVNFQTVRVGSACGNAYEDKLMNISCHDRPISAIKFANFGDTQGTCGSFEKGSCESNSDVLSIIQRECVGKENCSVAASQSILGSTNCDNIAKRLVVEAIC</sequence>
<dbReference type="InterPro" id="IPR001944">
    <property type="entry name" value="Glycoside_Hdrlase_35"/>
</dbReference>